<dbReference type="AlphaFoldDB" id="A0AAD4Q400"/>
<accession>A0AAD4Q400</accession>
<organism evidence="2 3">
    <name type="scientific">Lactarius akahatsu</name>
    <dbReference type="NCBI Taxonomy" id="416441"/>
    <lineage>
        <taxon>Eukaryota</taxon>
        <taxon>Fungi</taxon>
        <taxon>Dikarya</taxon>
        <taxon>Basidiomycota</taxon>
        <taxon>Agaricomycotina</taxon>
        <taxon>Agaricomycetes</taxon>
        <taxon>Russulales</taxon>
        <taxon>Russulaceae</taxon>
        <taxon>Lactarius</taxon>
    </lineage>
</organism>
<sequence>MSPSIQVPSSSTPNFQSISEKALEEYKKKTGKDLTAHPLAAEINDCDSPESILNVLEGKANELNQSRSSDDRFTKWLNPTVNILNALSATLGESAGSVFPPTKIIFSGIGILLVAAKSTVASRDALVELFDRIESFFRRLKTYTEVPPTQAVMDVLVKIMVEVLSILAIATKGVKERRTKTILKKLAGMNDIEDALQRLRKLEQGELLTVIAQVSRDTCGLKDGV</sequence>
<dbReference type="EMBL" id="JAKELL010000099">
    <property type="protein sequence ID" value="KAH8982512.1"/>
    <property type="molecule type" value="Genomic_DNA"/>
</dbReference>
<comment type="caution">
    <text evidence="2">The sequence shown here is derived from an EMBL/GenBank/DDBJ whole genome shotgun (WGS) entry which is preliminary data.</text>
</comment>
<reference evidence="2" key="1">
    <citation type="submission" date="2022-01" db="EMBL/GenBank/DDBJ databases">
        <title>Comparative genomics reveals a dynamic genome evolution in the ectomycorrhizal milk-cap (Lactarius) mushrooms.</title>
        <authorList>
            <consortium name="DOE Joint Genome Institute"/>
            <person name="Lebreton A."/>
            <person name="Tang N."/>
            <person name="Kuo A."/>
            <person name="LaButti K."/>
            <person name="Drula E."/>
            <person name="Barry K."/>
            <person name="Clum A."/>
            <person name="Lipzen A."/>
            <person name="Mousain D."/>
            <person name="Ng V."/>
            <person name="Wang R."/>
            <person name="Wang X."/>
            <person name="Dai Y."/>
            <person name="Henrissat B."/>
            <person name="Grigoriev I.V."/>
            <person name="Guerin-Laguette A."/>
            <person name="Yu F."/>
            <person name="Martin F.M."/>
        </authorList>
    </citation>
    <scope>NUCLEOTIDE SEQUENCE</scope>
    <source>
        <strain evidence="2">QP</strain>
    </source>
</reference>
<evidence type="ECO:0000313" key="3">
    <source>
        <dbReference type="Proteomes" id="UP001201163"/>
    </source>
</evidence>
<evidence type="ECO:0000259" key="1">
    <source>
        <dbReference type="Pfam" id="PF17109"/>
    </source>
</evidence>
<dbReference type="Pfam" id="PF17109">
    <property type="entry name" value="Goodbye"/>
    <property type="match status" value="1"/>
</dbReference>
<gene>
    <name evidence="2" type="ORF">EDB92DRAFT_2106613</name>
</gene>
<evidence type="ECO:0000313" key="2">
    <source>
        <dbReference type="EMBL" id="KAH8982512.1"/>
    </source>
</evidence>
<feature type="domain" description="Fungal STAND N-terminal Goodbye" evidence="1">
    <location>
        <begin position="20"/>
        <end position="143"/>
    </location>
</feature>
<keyword evidence="3" id="KW-1185">Reference proteome</keyword>
<dbReference type="InterPro" id="IPR031350">
    <property type="entry name" value="Goodbye_dom"/>
</dbReference>
<dbReference type="Proteomes" id="UP001201163">
    <property type="component" value="Unassembled WGS sequence"/>
</dbReference>
<proteinExistence type="predicted"/>
<protein>
    <recommendedName>
        <fullName evidence="1">Fungal STAND N-terminal Goodbye domain-containing protein</fullName>
    </recommendedName>
</protein>
<name>A0AAD4Q400_9AGAM</name>